<organism evidence="1 2">
    <name type="scientific">Acidimicrobiia bacterium BACL6 MAG-120924-bin43</name>
    <dbReference type="NCBI Taxonomy" id="1655583"/>
    <lineage>
        <taxon>Bacteria</taxon>
        <taxon>Bacillati</taxon>
        <taxon>Actinomycetota</taxon>
        <taxon>Acidimicrobiia</taxon>
        <taxon>acIV cluster</taxon>
    </lineage>
</organism>
<proteinExistence type="predicted"/>
<gene>
    <name evidence="1" type="ORF">ABR75_04795</name>
</gene>
<comment type="caution">
    <text evidence="1">The sequence shown here is derived from an EMBL/GenBank/DDBJ whole genome shotgun (WGS) entry which is preliminary data.</text>
</comment>
<name>A0A0R2QEC0_9ACTN</name>
<dbReference type="EMBL" id="LIBJ01000068">
    <property type="protein sequence ID" value="KRO48687.1"/>
    <property type="molecule type" value="Genomic_DNA"/>
</dbReference>
<dbReference type="AlphaFoldDB" id="A0A0R2QEC0"/>
<accession>A0A0R2QEC0</accession>
<protein>
    <submittedName>
        <fullName evidence="1">Uncharacterized protein</fullName>
    </submittedName>
</protein>
<evidence type="ECO:0000313" key="1">
    <source>
        <dbReference type="EMBL" id="KRO48687.1"/>
    </source>
</evidence>
<reference evidence="1 2" key="1">
    <citation type="submission" date="2015-10" db="EMBL/GenBank/DDBJ databases">
        <title>Metagenome-Assembled Genomes uncover a global brackish microbiome.</title>
        <authorList>
            <person name="Hugerth L.W."/>
            <person name="Larsson J."/>
            <person name="Alneberg J."/>
            <person name="Lindh M.V."/>
            <person name="Legrand C."/>
            <person name="Pinhassi J."/>
            <person name="Andersson A.F."/>
        </authorList>
    </citation>
    <scope>NUCLEOTIDE SEQUENCE [LARGE SCALE GENOMIC DNA]</scope>
    <source>
        <strain evidence="1">BACL6 MAG-120924-bin43</strain>
    </source>
</reference>
<evidence type="ECO:0000313" key="2">
    <source>
        <dbReference type="Proteomes" id="UP000051017"/>
    </source>
</evidence>
<sequence>MSTRKLILWALVCGVLILVAGGAKLFQTTQQPVKVQLLELGESVTLGDMTVSVTSLRDIDDRTLVDVTMVGVAEAQAMDGWKLLAAGKVTDPMLLPLGAGAECTLTELKKTLVCTVAFPVSEGTRTVAYVRAGEQRQWATAP</sequence>
<dbReference type="Proteomes" id="UP000051017">
    <property type="component" value="Unassembled WGS sequence"/>
</dbReference>